<feature type="domain" description="Disease resistance R13L4/SHOC-2-like LRR" evidence="4">
    <location>
        <begin position="470"/>
        <end position="570"/>
    </location>
</feature>
<proteinExistence type="predicted"/>
<evidence type="ECO:0000256" key="1">
    <source>
        <dbReference type="ARBA" id="ARBA00022737"/>
    </source>
</evidence>
<dbReference type="Pfam" id="PF23282">
    <property type="entry name" value="WHD_ROQ1"/>
    <property type="match status" value="1"/>
</dbReference>
<gene>
    <name evidence="5" type="ORF">DY000_02027034</name>
</gene>
<evidence type="ECO:0000313" key="6">
    <source>
        <dbReference type="Proteomes" id="UP000266723"/>
    </source>
</evidence>
<dbReference type="InterPro" id="IPR001611">
    <property type="entry name" value="Leu-rich_rpt"/>
</dbReference>
<name>A0ABQ7EHA5_BRACR</name>
<evidence type="ECO:0008006" key="7">
    <source>
        <dbReference type="Google" id="ProtNLM"/>
    </source>
</evidence>
<organism evidence="5 6">
    <name type="scientific">Brassica cretica</name>
    <name type="common">Mustard</name>
    <dbReference type="NCBI Taxonomy" id="69181"/>
    <lineage>
        <taxon>Eukaryota</taxon>
        <taxon>Viridiplantae</taxon>
        <taxon>Streptophyta</taxon>
        <taxon>Embryophyta</taxon>
        <taxon>Tracheophyta</taxon>
        <taxon>Spermatophyta</taxon>
        <taxon>Magnoliopsida</taxon>
        <taxon>eudicotyledons</taxon>
        <taxon>Gunneridae</taxon>
        <taxon>Pentapetalae</taxon>
        <taxon>rosids</taxon>
        <taxon>malvids</taxon>
        <taxon>Brassicales</taxon>
        <taxon>Brassicaceae</taxon>
        <taxon>Brassiceae</taxon>
        <taxon>Brassica</taxon>
    </lineage>
</organism>
<dbReference type="SMART" id="SM00367">
    <property type="entry name" value="LRR_CC"/>
    <property type="match status" value="7"/>
</dbReference>
<dbReference type="SUPFAM" id="SSF52540">
    <property type="entry name" value="P-loop containing nucleoside triphosphate hydrolases"/>
    <property type="match status" value="1"/>
</dbReference>
<dbReference type="InterPro" id="IPR036390">
    <property type="entry name" value="WH_DNA-bd_sf"/>
</dbReference>
<evidence type="ECO:0000313" key="5">
    <source>
        <dbReference type="EMBL" id="KAF3596251.1"/>
    </source>
</evidence>
<dbReference type="EMBL" id="QGKV02000299">
    <property type="protein sequence ID" value="KAF3596251.1"/>
    <property type="molecule type" value="Genomic_DNA"/>
</dbReference>
<dbReference type="Gene3D" id="3.80.10.10">
    <property type="entry name" value="Ribonuclease Inhibitor"/>
    <property type="match status" value="4"/>
</dbReference>
<dbReference type="Pfam" id="PF00560">
    <property type="entry name" value="LRR_1"/>
    <property type="match status" value="1"/>
</dbReference>
<dbReference type="InterPro" id="IPR058192">
    <property type="entry name" value="WHD_ROQ1-like"/>
</dbReference>
<dbReference type="Pfam" id="PF23598">
    <property type="entry name" value="LRR_14"/>
    <property type="match status" value="2"/>
</dbReference>
<accession>A0ABQ7EHA5</accession>
<evidence type="ECO:0000259" key="4">
    <source>
        <dbReference type="Pfam" id="PF23598"/>
    </source>
</evidence>
<dbReference type="InterPro" id="IPR055414">
    <property type="entry name" value="LRR_R13L4/SHOC2-like"/>
</dbReference>
<keyword evidence="2" id="KW-0611">Plant defense</keyword>
<sequence length="1035" mass="116328">MSIKVSLRHSPNVLETDDEATVIENISTCVLNKLVNSPQPSHFDNLVGMSTHMENLELWLSPGTDEVRMIGIWGPSGIEALQIFCMNAFGQKSTHDGFKELAWQVTKLAGKLPLGLRVMGSHFRRRPKKEWQEELPRLRSRLDGEIENTLKFSYDALCDDSQAIFLHLACFLKDESLETVERCLEKNFVGVKGCLRVLAEKSLISFEQGRIKMHDWLALLGREIVRKQSIHEPGQRQFLVDAEDICQVLRNNTLGSRNVIGIDLDLSNLDSGLKISDRVFERMSNVQFLRIKYGYGVGDMCQVLHKDKLDSRNVIGIDLDLRKLETELKIIEGVFKRMSNNQFTIRNLKLMRLSGSKNLKELPDLSTATNLQSLDLNGCPSLTKLPYSIGNAINLRYLDLRNCSSLVDFPSSMENVTTLEELLLTGCSSLVELPSSVKNSLNLMVFMCGGCSNLVELPLYIPASCHKEIDLRGCSSLRELPSSIGNMTSLEELNLNGCSSLVELPPSIGNMTSLEELNLNECSSLVQLPSSIGNLTNLMKLDLSGCSSLRELPSSIGNMNNLEELSLERCSNLTVLPININMKSRYIFLLTDCSPLRNALHLKVFTCSGCSNLVELPLYFDNANVHLKRLDLNGCSSLVELPSSIGNLTSLEELNLNGCSSLVELPSFIGNMTSLEELNLNGCSSLVELPPSIGNMTSLEELNLNGCSSLVELPSSIGDLIRLKTLNLNGCSSLVQVPSSIGNLTYLMKLDLGGCSSLQELPSSMGKMIHLFRLKLYLERRSKLTALPININMKYLDELLLTDCSSLESFPEISTNISVLKLTGTSIEEFPPSIMSWPHLSELHMSYFENLKKSQHALHRNKDLLLSDTGIQETVPWDKEITDLRHLIIKGCTKQVSFPHDCKYLKRFHFSIYKNWFNVLIVINCLKLNQETRDLIIKTCMDKRPYNVAGRNSAYIFQLPSHRKFPVNDDELNGVIRYSQRWVKLPPTSEEYLFVFEIEKTVSAPELVFEFRSNNKYWEIKECGIHPLETLARSC</sequence>
<dbReference type="Gene3D" id="1.10.8.430">
    <property type="entry name" value="Helical domain of apoptotic protease-activating factors"/>
    <property type="match status" value="1"/>
</dbReference>
<dbReference type="PRINTS" id="PR00364">
    <property type="entry name" value="DISEASERSIST"/>
</dbReference>
<dbReference type="InterPro" id="IPR044974">
    <property type="entry name" value="Disease_R_plants"/>
</dbReference>
<dbReference type="SUPFAM" id="SSF46785">
    <property type="entry name" value="Winged helix' DNA-binding domain"/>
    <property type="match status" value="1"/>
</dbReference>
<dbReference type="InterPro" id="IPR006553">
    <property type="entry name" value="Leu-rich_rpt_Cys-con_subtyp"/>
</dbReference>
<dbReference type="InterPro" id="IPR027417">
    <property type="entry name" value="P-loop_NTPase"/>
</dbReference>
<evidence type="ECO:0000259" key="3">
    <source>
        <dbReference type="Pfam" id="PF23282"/>
    </source>
</evidence>
<protein>
    <recommendedName>
        <fullName evidence="7">NB-ARC domain-containing protein</fullName>
    </recommendedName>
</protein>
<dbReference type="PANTHER" id="PTHR11017">
    <property type="entry name" value="LEUCINE-RICH REPEAT-CONTAINING PROTEIN"/>
    <property type="match status" value="1"/>
</dbReference>
<keyword evidence="1" id="KW-0677">Repeat</keyword>
<feature type="domain" description="Disease resistance protein Roq1-like winged-helix" evidence="3">
    <location>
        <begin position="161"/>
        <end position="229"/>
    </location>
</feature>
<dbReference type="Proteomes" id="UP000266723">
    <property type="component" value="Unassembled WGS sequence"/>
</dbReference>
<dbReference type="PANTHER" id="PTHR11017:SF366">
    <property type="entry name" value="ADP-RIBOSYL CYCLASE_CYCLIC ADP-RIBOSE HYDROLASE"/>
    <property type="match status" value="1"/>
</dbReference>
<evidence type="ECO:0000256" key="2">
    <source>
        <dbReference type="ARBA" id="ARBA00022821"/>
    </source>
</evidence>
<comment type="caution">
    <text evidence="5">The sequence shown here is derived from an EMBL/GenBank/DDBJ whole genome shotgun (WGS) entry which is preliminary data.</text>
</comment>
<keyword evidence="6" id="KW-1185">Reference proteome</keyword>
<dbReference type="SUPFAM" id="SSF52058">
    <property type="entry name" value="L domain-like"/>
    <property type="match status" value="2"/>
</dbReference>
<dbReference type="InterPro" id="IPR032675">
    <property type="entry name" value="LRR_dom_sf"/>
</dbReference>
<feature type="domain" description="Disease resistance R13L4/SHOC-2-like LRR" evidence="4">
    <location>
        <begin position="594"/>
        <end position="707"/>
    </location>
</feature>
<reference evidence="5 6" key="1">
    <citation type="journal article" date="2020" name="BMC Genomics">
        <title>Intraspecific diversification of the crop wild relative Brassica cretica Lam. using demographic model selection.</title>
        <authorList>
            <person name="Kioukis A."/>
            <person name="Michalopoulou V.A."/>
            <person name="Briers L."/>
            <person name="Pirintsos S."/>
            <person name="Studholme D.J."/>
            <person name="Pavlidis P."/>
            <person name="Sarris P.F."/>
        </authorList>
    </citation>
    <scope>NUCLEOTIDE SEQUENCE [LARGE SCALE GENOMIC DNA]</scope>
    <source>
        <strain evidence="6">cv. PFS-1207/04</strain>
    </source>
</reference>
<dbReference type="InterPro" id="IPR042197">
    <property type="entry name" value="Apaf_helical"/>
</dbReference>